<gene>
    <name evidence="2" type="ORF">PPL_09552</name>
</gene>
<evidence type="ECO:0000313" key="2">
    <source>
        <dbReference type="EMBL" id="EFA76800.1"/>
    </source>
</evidence>
<dbReference type="InParanoid" id="D3BNE0"/>
<organism evidence="2 3">
    <name type="scientific">Heterostelium pallidum (strain ATCC 26659 / Pp 5 / PN500)</name>
    <name type="common">Cellular slime mold</name>
    <name type="synonym">Polysphondylium pallidum</name>
    <dbReference type="NCBI Taxonomy" id="670386"/>
    <lineage>
        <taxon>Eukaryota</taxon>
        <taxon>Amoebozoa</taxon>
        <taxon>Evosea</taxon>
        <taxon>Eumycetozoa</taxon>
        <taxon>Dictyostelia</taxon>
        <taxon>Acytosteliales</taxon>
        <taxon>Acytosteliaceae</taxon>
        <taxon>Heterostelium</taxon>
    </lineage>
</organism>
<evidence type="ECO:0000313" key="3">
    <source>
        <dbReference type="Proteomes" id="UP000001396"/>
    </source>
</evidence>
<comment type="caution">
    <text evidence="2">The sequence shown here is derived from an EMBL/GenBank/DDBJ whole genome shotgun (WGS) entry which is preliminary data.</text>
</comment>
<dbReference type="GO" id="GO:0016301">
    <property type="term" value="F:kinase activity"/>
    <property type="evidence" value="ECO:0007669"/>
    <property type="project" value="UniProtKB-KW"/>
</dbReference>
<dbReference type="Proteomes" id="UP000001396">
    <property type="component" value="Unassembled WGS sequence"/>
</dbReference>
<accession>D3BNE0</accession>
<dbReference type="OMA" id="FDYIQPP"/>
<dbReference type="InterPro" id="IPR000182">
    <property type="entry name" value="GNAT_dom"/>
</dbReference>
<name>D3BNE0_HETP5</name>
<dbReference type="Pfam" id="PF00583">
    <property type="entry name" value="Acetyltransf_1"/>
    <property type="match status" value="1"/>
</dbReference>
<dbReference type="GO" id="GO:0004402">
    <property type="term" value="F:histone acetyltransferase activity"/>
    <property type="evidence" value="ECO:0007669"/>
    <property type="project" value="TreeGrafter"/>
</dbReference>
<dbReference type="GeneID" id="31365027"/>
<dbReference type="PANTHER" id="PTHR20916">
    <property type="entry name" value="CYSTEINE AND GLYCINE-RICH PROTEIN 2 BINDING PROTEIN"/>
    <property type="match status" value="1"/>
</dbReference>
<evidence type="ECO:0000259" key="1">
    <source>
        <dbReference type="Pfam" id="PF00583"/>
    </source>
</evidence>
<keyword evidence="2" id="KW-0808">Transferase</keyword>
<dbReference type="SUPFAM" id="SSF55729">
    <property type="entry name" value="Acyl-CoA N-acyltransferases (Nat)"/>
    <property type="match status" value="1"/>
</dbReference>
<dbReference type="Gene3D" id="3.40.630.30">
    <property type="match status" value="1"/>
</dbReference>
<dbReference type="InterPro" id="IPR016181">
    <property type="entry name" value="Acyl_CoA_acyltransferase"/>
</dbReference>
<reference evidence="2 3" key="1">
    <citation type="journal article" date="2011" name="Genome Res.">
        <title>Phylogeny-wide analysis of social amoeba genomes highlights ancient origins for complex intercellular communication.</title>
        <authorList>
            <person name="Heidel A.J."/>
            <person name="Lawal H.M."/>
            <person name="Felder M."/>
            <person name="Schilde C."/>
            <person name="Helps N.R."/>
            <person name="Tunggal B."/>
            <person name="Rivero F."/>
            <person name="John U."/>
            <person name="Schleicher M."/>
            <person name="Eichinger L."/>
            <person name="Platzer M."/>
            <person name="Noegel A.A."/>
            <person name="Schaap P."/>
            <person name="Gloeckner G."/>
        </authorList>
    </citation>
    <scope>NUCLEOTIDE SEQUENCE [LARGE SCALE GENOMIC DNA]</scope>
    <source>
        <strain evidence="3">ATCC 26659 / Pp 5 / PN500</strain>
    </source>
</reference>
<dbReference type="FunCoup" id="D3BNE0">
    <property type="interactions" value="805"/>
</dbReference>
<dbReference type="STRING" id="670386.D3BNE0"/>
<feature type="domain" description="N-acetyltransferase" evidence="1">
    <location>
        <begin position="141"/>
        <end position="207"/>
    </location>
</feature>
<dbReference type="EMBL" id="ADBJ01000044">
    <property type="protein sequence ID" value="EFA76800.1"/>
    <property type="molecule type" value="Genomic_DNA"/>
</dbReference>
<keyword evidence="3" id="KW-1185">Reference proteome</keyword>
<protein>
    <submittedName>
        <fullName evidence="2">Histidine kinase</fullName>
    </submittedName>
</protein>
<sequence length="961" mass="110389">MNNQNIINSNINLDFKTSEKSSISTTPKKIIPIYKDLKDEFNLNLLERFYNELMRKNFPKEEELEPLENWIEMFQDNDENEENGADIGSVSNSSASTANEDGYKVLFYQRDNDGDEYQVDFHVVIAMCPDDKKLEIEMNGYSDIMGGVVFEYYPNGNFGCITYLLVNNEYRGQGIAGLLMKHAVSSLDNDAKSHGHLGGINAIFLETNSADKVAPEDDVMAPAQRHIIFHKLGIRLLDFDYVQPPLALEHGKCRDLLLTCVLTNNIPSDVFGSEQRYYLPSALIRKFLEVFWGSCCERLEMENWRNDIDYRRMMDQLNQSEKIPLMDLPWSRPWTIIDLHSTPNPICEQLATRFYHEVLVPNFSGENELDSLESWISMLPGNGGSNNNGNNNNSNSSSGGVTKQDFHLLVSLRYLDDDITQQPMICGGLVFEYHSDVNCGLLSYILVGDEHMARSLIQRAVDILDRNAVERGNLAGCNAIFLETAHFSNNSTTTSTTTTTKNNTDNRIMETSYCHEFLDRMGWRKVDFSYVQPPLSVDKKPSGKLSLAVLVTKRIPQSRPDCHYLPASLLLEFTTNYWRFNCSANGYAMDDDVDYQHMIENLSRREKIPLLHIPWSRPFTFIDLSTDYHEDLLQEYCNLSQQQQQQQSQDYFSHWKYQLVRGRSAMSLEDFHLVLATSYNQETRKSEIVGGVSFSYLHNGNCGVIHNLYTKESIDNNNNDSNNDINNNNQSISQYKGWDIAKELLEQAVDTLNRNSHSRTHIIGPNAIFFEVPNKVNNNIDINNSINNNNNSNSLKPIYYTSILEKQGWFKLDIINYISPMKTSAVATNNNNNNNININNNNSNNTSLLSWTLCILKTPKLPSDSSTTLSGREEQQQQQQYIPIDILKIFLGQYWASYLLISEQKQQQQQQQRQQNEHQQLRKSTRKLSNSKRQIIIKDLNFRSMIDSFKSKERIYLLSNK</sequence>
<dbReference type="RefSeq" id="XP_020428932.1">
    <property type="nucleotide sequence ID" value="XM_020580345.1"/>
</dbReference>
<dbReference type="CDD" id="cd04301">
    <property type="entry name" value="NAT_SF"/>
    <property type="match status" value="1"/>
</dbReference>
<proteinExistence type="predicted"/>
<keyword evidence="2" id="KW-0418">Kinase</keyword>
<dbReference type="PANTHER" id="PTHR20916:SF26">
    <property type="entry name" value="CYSTEINE-RICH PROTEIN 2-BINDING PROTEIN"/>
    <property type="match status" value="1"/>
</dbReference>
<dbReference type="AlphaFoldDB" id="D3BNE0"/>